<accession>A0ABV1K2P2</accession>
<proteinExistence type="predicted"/>
<keyword evidence="2" id="KW-1185">Reference proteome</keyword>
<sequence>MQARLARLGIRVSGRLEDDSGDCAANSYGRVRQYLLAHPCSSLRRAQFEVRDSKGDVALVPIAWVEMPTKAEADALKQLMDTGGTGNITELSRQRGRYRTVRYTGDAYASRQDGRLVVNAQAQPVLRGWTGLALTSIATNAVH</sequence>
<name>A0ABV1K2P2_9PSEU</name>
<organism evidence="1 2">
    <name type="scientific">Pseudonocardia tropica</name>
    <dbReference type="NCBI Taxonomy" id="681289"/>
    <lineage>
        <taxon>Bacteria</taxon>
        <taxon>Bacillati</taxon>
        <taxon>Actinomycetota</taxon>
        <taxon>Actinomycetes</taxon>
        <taxon>Pseudonocardiales</taxon>
        <taxon>Pseudonocardiaceae</taxon>
        <taxon>Pseudonocardia</taxon>
    </lineage>
</organism>
<gene>
    <name evidence="1" type="ORF">WHI96_27260</name>
</gene>
<dbReference type="Proteomes" id="UP001464923">
    <property type="component" value="Unassembled WGS sequence"/>
</dbReference>
<dbReference type="EMBL" id="JBEDNP010000053">
    <property type="protein sequence ID" value="MEQ3542512.1"/>
    <property type="molecule type" value="Genomic_DNA"/>
</dbReference>
<comment type="caution">
    <text evidence="1">The sequence shown here is derived from an EMBL/GenBank/DDBJ whole genome shotgun (WGS) entry which is preliminary data.</text>
</comment>
<protein>
    <submittedName>
        <fullName evidence="1">Uncharacterized protein</fullName>
    </submittedName>
</protein>
<evidence type="ECO:0000313" key="1">
    <source>
        <dbReference type="EMBL" id="MEQ3542512.1"/>
    </source>
</evidence>
<dbReference type="RefSeq" id="WP_345643747.1">
    <property type="nucleotide sequence ID" value="NZ_BAABLY010000019.1"/>
</dbReference>
<reference evidence="1 2" key="1">
    <citation type="submission" date="2024-03" db="EMBL/GenBank/DDBJ databases">
        <title>Draft genome sequence of Pseudonocardia tropica JCM 19149.</title>
        <authorList>
            <person name="Butdee W."/>
            <person name="Duangmal K."/>
        </authorList>
    </citation>
    <scope>NUCLEOTIDE SEQUENCE [LARGE SCALE GENOMIC DNA]</scope>
    <source>
        <strain evidence="1 2">JCM 19149</strain>
    </source>
</reference>
<evidence type="ECO:0000313" key="2">
    <source>
        <dbReference type="Proteomes" id="UP001464923"/>
    </source>
</evidence>